<proteinExistence type="predicted"/>
<gene>
    <name evidence="1" type="ORF">CPELLU_LOCUS5998</name>
</gene>
<dbReference type="AlphaFoldDB" id="A0A9N9BX55"/>
<protein>
    <submittedName>
        <fullName evidence="1">14913_t:CDS:1</fullName>
    </submittedName>
</protein>
<evidence type="ECO:0000313" key="2">
    <source>
        <dbReference type="Proteomes" id="UP000789759"/>
    </source>
</evidence>
<keyword evidence="2" id="KW-1185">Reference proteome</keyword>
<evidence type="ECO:0000313" key="1">
    <source>
        <dbReference type="EMBL" id="CAG8579032.1"/>
    </source>
</evidence>
<comment type="caution">
    <text evidence="1">The sequence shown here is derived from an EMBL/GenBank/DDBJ whole genome shotgun (WGS) entry which is preliminary data.</text>
</comment>
<name>A0A9N9BX55_9GLOM</name>
<dbReference type="EMBL" id="CAJVQA010003612">
    <property type="protein sequence ID" value="CAG8579032.1"/>
    <property type="molecule type" value="Genomic_DNA"/>
</dbReference>
<sequence length="110" mass="13314">MDQIALPQKTHRHVKFNPEVQIRYIEPNYRVRFNPVVQVKYVDPEPNNLAYIKVIGDSFGENDDLKVLQFLENLYWKAIRFEDSRIVYSKIRQKKIKEAEFDLEAWRMKN</sequence>
<organism evidence="1 2">
    <name type="scientific">Cetraspora pellucida</name>
    <dbReference type="NCBI Taxonomy" id="1433469"/>
    <lineage>
        <taxon>Eukaryota</taxon>
        <taxon>Fungi</taxon>
        <taxon>Fungi incertae sedis</taxon>
        <taxon>Mucoromycota</taxon>
        <taxon>Glomeromycotina</taxon>
        <taxon>Glomeromycetes</taxon>
        <taxon>Diversisporales</taxon>
        <taxon>Gigasporaceae</taxon>
        <taxon>Cetraspora</taxon>
    </lineage>
</organism>
<reference evidence="1" key="1">
    <citation type="submission" date="2021-06" db="EMBL/GenBank/DDBJ databases">
        <authorList>
            <person name="Kallberg Y."/>
            <person name="Tangrot J."/>
            <person name="Rosling A."/>
        </authorList>
    </citation>
    <scope>NUCLEOTIDE SEQUENCE</scope>
    <source>
        <strain evidence="1">FL966</strain>
    </source>
</reference>
<accession>A0A9N9BX55</accession>
<dbReference type="OrthoDB" id="2386499at2759"/>
<dbReference type="Proteomes" id="UP000789759">
    <property type="component" value="Unassembled WGS sequence"/>
</dbReference>